<dbReference type="EMBL" id="AVPG01000036">
    <property type="protein sequence ID" value="KGX84549.1"/>
    <property type="molecule type" value="Genomic_DNA"/>
</dbReference>
<reference evidence="2 3" key="1">
    <citation type="submission" date="2013-08" db="EMBL/GenBank/DDBJ databases">
        <authorList>
            <person name="Huang J."/>
            <person name="Wang G."/>
        </authorList>
    </citation>
    <scope>NUCLEOTIDE SEQUENCE [LARGE SCALE GENOMIC DNA]</scope>
    <source>
        <strain evidence="2 3">JSM 072002</strain>
    </source>
</reference>
<evidence type="ECO:0000256" key="1">
    <source>
        <dbReference type="SAM" id="Phobius"/>
    </source>
</evidence>
<accession>A0A0A5FXN6</accession>
<dbReference type="Proteomes" id="UP000030401">
    <property type="component" value="Unassembled WGS sequence"/>
</dbReference>
<keyword evidence="1" id="KW-0812">Transmembrane</keyword>
<gene>
    <name evidence="2" type="ORF">N784_13245</name>
</gene>
<dbReference type="NCBIfam" id="NF045580">
    <property type="entry name" value="symport_access"/>
    <property type="match status" value="1"/>
</dbReference>
<sequence>MFGIEDFWMAFIWLGTILAPVGCVVYGAMMWNKGGEEQ</sequence>
<feature type="transmembrane region" description="Helical" evidence="1">
    <location>
        <begin position="7"/>
        <end position="29"/>
    </location>
</feature>
<dbReference type="InterPro" id="IPR054615">
    <property type="entry name" value="Symport_access"/>
</dbReference>
<dbReference type="STRING" id="1385512.N784_13245"/>
<keyword evidence="1" id="KW-1133">Transmembrane helix</keyword>
<name>A0A0A5FXN6_9BACI</name>
<evidence type="ECO:0000313" key="3">
    <source>
        <dbReference type="Proteomes" id="UP000030401"/>
    </source>
</evidence>
<comment type="caution">
    <text evidence="2">The sequence shown here is derived from an EMBL/GenBank/DDBJ whole genome shotgun (WGS) entry which is preliminary data.</text>
</comment>
<organism evidence="2 3">
    <name type="scientific">Pontibacillus litoralis JSM 072002</name>
    <dbReference type="NCBI Taxonomy" id="1385512"/>
    <lineage>
        <taxon>Bacteria</taxon>
        <taxon>Bacillati</taxon>
        <taxon>Bacillota</taxon>
        <taxon>Bacilli</taxon>
        <taxon>Bacillales</taxon>
        <taxon>Bacillaceae</taxon>
        <taxon>Pontibacillus</taxon>
    </lineage>
</organism>
<proteinExistence type="predicted"/>
<keyword evidence="1" id="KW-0472">Membrane</keyword>
<evidence type="ECO:0000313" key="2">
    <source>
        <dbReference type="EMBL" id="KGX84549.1"/>
    </source>
</evidence>
<dbReference type="RefSeq" id="WP_332307857.1">
    <property type="nucleotide sequence ID" value="NZ_AVPG01000036.1"/>
</dbReference>
<protein>
    <submittedName>
        <fullName evidence="2">Uncharacterized protein</fullName>
    </submittedName>
</protein>
<keyword evidence="3" id="KW-1185">Reference proteome</keyword>
<dbReference type="AlphaFoldDB" id="A0A0A5FXN6"/>